<dbReference type="GO" id="GO:0008610">
    <property type="term" value="P:lipid biosynthetic process"/>
    <property type="evidence" value="ECO:0007669"/>
    <property type="project" value="UniProtKB-ARBA"/>
</dbReference>
<dbReference type="InterPro" id="IPR001242">
    <property type="entry name" value="Condensation_dom"/>
</dbReference>
<protein>
    <recommendedName>
        <fullName evidence="4">Carrier domain-containing protein</fullName>
    </recommendedName>
</protein>
<dbReference type="SUPFAM" id="SSF56801">
    <property type="entry name" value="Acetyl-CoA synthetase-like"/>
    <property type="match status" value="2"/>
</dbReference>
<dbReference type="GO" id="GO:0003824">
    <property type="term" value="F:catalytic activity"/>
    <property type="evidence" value="ECO:0007669"/>
    <property type="project" value="InterPro"/>
</dbReference>
<dbReference type="Proteomes" id="UP000076660">
    <property type="component" value="Unassembled WGS sequence"/>
</dbReference>
<name>A0A1W2M1N0_9PSEU</name>
<dbReference type="PROSITE" id="PS00012">
    <property type="entry name" value="PHOSPHOPANTETHEINE"/>
    <property type="match status" value="1"/>
</dbReference>
<keyword evidence="2" id="KW-0596">Phosphopantetheine</keyword>
<dbReference type="Gene3D" id="3.40.50.980">
    <property type="match status" value="4"/>
</dbReference>
<dbReference type="FunFam" id="1.10.1200.10:FF:000016">
    <property type="entry name" value="Non-ribosomal peptide synthase"/>
    <property type="match status" value="1"/>
</dbReference>
<dbReference type="InterPro" id="IPR025110">
    <property type="entry name" value="AMP-bd_C"/>
</dbReference>
<dbReference type="CDD" id="cd17646">
    <property type="entry name" value="A_NRPS_AB3403-like"/>
    <property type="match status" value="1"/>
</dbReference>
<dbReference type="OrthoDB" id="2378856at2"/>
<reference evidence="5 6" key="1">
    <citation type="submission" date="2016-12" db="EMBL/GenBank/DDBJ databases">
        <title>Amycolatopsis keratiniphila subsp. keratiniphila genome sequencing and assembly.</title>
        <authorList>
            <person name="Mayilraj S."/>
            <person name="Kaur N."/>
        </authorList>
    </citation>
    <scope>NUCLEOTIDE SEQUENCE [LARGE SCALE GENOMIC DNA]</scope>
    <source>
        <strain evidence="5 6">DSM 44409</strain>
    </source>
</reference>
<evidence type="ECO:0000256" key="1">
    <source>
        <dbReference type="ARBA" id="ARBA00001957"/>
    </source>
</evidence>
<dbReference type="InterPro" id="IPR009081">
    <property type="entry name" value="PP-bd_ACP"/>
</dbReference>
<dbReference type="PANTHER" id="PTHR45527">
    <property type="entry name" value="NONRIBOSOMAL PEPTIDE SYNTHETASE"/>
    <property type="match status" value="1"/>
</dbReference>
<dbReference type="InterPro" id="IPR023213">
    <property type="entry name" value="CAT-like_dom_sf"/>
</dbReference>
<dbReference type="CDD" id="cd12117">
    <property type="entry name" value="A_NRPS_Srf_like"/>
    <property type="match status" value="1"/>
</dbReference>
<keyword evidence="3" id="KW-0597">Phosphoprotein</keyword>
<sequence length="1668" mass="178067">MTQSHHPAASTLTELIEARVRRAPGAVAVIFGEDTLTYGELNRRANRLARLLAGRGIGPEQRVALLLPRGLDLMVALLGVLKSGAAYVPADPDYPPARIEAMLADVRPSLTLTTGSVAAPGIALRLDGAAAELARYADSDPAPAERTAPLLPASPAYVICTSGSTGRPKGVVVPHAAVVNRLRWMQERYDFGPGDRFLQKTPTSFDVSVWELFSPLLAGAALVLAEPGAHRDPVRIAELVRRHEVTLIHFVPSMLDLFLAVPGVASCTSLRHVFASGEALSPHTAARLRELLTVPLHNLYGPTETTVDVSHWTTGEAPGPIPIGRPVWRTGLHVLDPTLKPVPTGGEGELYVDGVQLARGYFDDPVQTAQRFVASPFTPGERLYRTGDLARLRPDGAVEFRGRTDHQVKVRGFRIELEEVEAALTEQPGVDRAAVVVGEDAQGTRYLAGYVIAVEGGHVDPGELRRGLLASLPEHMVPSILSVVGRFPLTPSGKLDVRGLLTGNTARHHTAARTPAQEVLCEMFADALGLDEVGADEDFFALGGHSLSATRLLWRVNERFGVELPLSVIFDRPSVALLAERVPAPPARAVSAPIPPSGKQTSGPASFAQERLWLVDQLTGAGAVYNLHLVAEIEGPLDVDALQRAVSACVARHETLRTCLRGDGGELRQVVRPPGPVPLGFADLRSALPAEAARAAVDKAVADLLARPFALDTAPLLRADLLRTAEDRHVLVIVVHHVAADARAVDILAAELTACYRDDPPPSRSRLRYADFAAWQRTRLERGRFETDLAYWRTRLAGLPVLDLPTDHPRPPVPSHRGASRRVEFDAAFTDRLRAFGREEGASLFMVLLAGFLVAMGRRADQSDVVVGTAVANRDRPETEDLVGFFVNMLVVRADLGAEPTLREVVRRTAAVCKEAYDHRAAPFEKVVQSLGGDRDPSRHPLFQVVFQLLGGPAPVPELPGLRTRPFPVDPPTAPFDLLFTVVDAGGGLSCEVRYATDLWEDGTVERMAAEWAAVLAGLPADPDRGAWDLPLLSSADEATLERENGTALTAGPTTTMVHLVRRQAAEAPGRIALADPAGQWTYGELDRRAGGLAAALMAAGVRPDAPVGLLLERSADLVTAMLAVLEAGAAYLVLDPAYPAERLALMVREARPAAVVTRGRAPSWLTGTAIPSVPLDGPVPEGPIPDGRDIRLDGLAAVVFTSGSTGRPKAVGVPHRGVARLVNEPDYVDFAADDVVLHLGDPAFDITTFEVWGALAHGARVVILPGDRPLGPDEVLVAVREHRPSILSLTATLFNQVVDLDPGGFGGIRHLFVVGEVMDPSRTERVLRAGGPRWLHNGYGPTENTTFTTCHPMEHPPEAGAAVPIGRAIGGTTLHVLDRRLRRVAPGVPGELYVGGHGLARGYVNRPGATAARFVADPFGPPGSRMYATGDRVRRAADGTLSFLGRLDRQVKVRGHRVEPGEIENALMATGLVREAVVTAVDIDGDRRLVAYLVLGEGPAPAAARLREELSRHLPGYLVPNHFVLLDRLPTTPSGKLDVGALPGPEAGKRALDDDAVAPRTADERALWGIWADALKIDDFGVHDNFFALGGHSLLATVVMATVRESLAPGLPLRTLFDHPTIAGLAAVVQARAAAPAGTTDELDTLIAELTGLAADPGTAHGGEARK</sequence>
<dbReference type="FunFam" id="3.40.50.12780:FF:000012">
    <property type="entry name" value="Non-ribosomal peptide synthetase"/>
    <property type="match status" value="1"/>
</dbReference>
<dbReference type="Gene3D" id="1.10.1200.10">
    <property type="entry name" value="ACP-like"/>
    <property type="match status" value="1"/>
</dbReference>
<dbReference type="Gene3D" id="3.30.300.30">
    <property type="match status" value="2"/>
</dbReference>
<dbReference type="SMART" id="SM00823">
    <property type="entry name" value="PKS_PP"/>
    <property type="match status" value="2"/>
</dbReference>
<feature type="domain" description="Carrier" evidence="4">
    <location>
        <begin position="511"/>
        <end position="586"/>
    </location>
</feature>
<dbReference type="RefSeq" id="WP_063274880.1">
    <property type="nucleotide sequence ID" value="NZ_LQMT02000007.1"/>
</dbReference>
<dbReference type="PROSITE" id="PS50075">
    <property type="entry name" value="CARRIER"/>
    <property type="match status" value="2"/>
</dbReference>
<evidence type="ECO:0000313" key="6">
    <source>
        <dbReference type="Proteomes" id="UP000076660"/>
    </source>
</evidence>
<dbReference type="FunFam" id="3.40.50.980:FF:000002">
    <property type="entry name" value="Enterobactin synthetase component F"/>
    <property type="match status" value="1"/>
</dbReference>
<gene>
    <name evidence="5" type="ORF">AVR91_0206540</name>
</gene>
<dbReference type="InterPro" id="IPR045851">
    <property type="entry name" value="AMP-bd_C_sf"/>
</dbReference>
<evidence type="ECO:0000313" key="5">
    <source>
        <dbReference type="EMBL" id="ONF73753.1"/>
    </source>
</evidence>
<dbReference type="Pfam" id="PF00668">
    <property type="entry name" value="Condensation"/>
    <property type="match status" value="1"/>
</dbReference>
<dbReference type="InterPro" id="IPR029058">
    <property type="entry name" value="AB_hydrolase_fold"/>
</dbReference>
<dbReference type="GO" id="GO:0072330">
    <property type="term" value="P:monocarboxylic acid biosynthetic process"/>
    <property type="evidence" value="ECO:0007669"/>
    <property type="project" value="UniProtKB-ARBA"/>
</dbReference>
<evidence type="ECO:0000259" key="4">
    <source>
        <dbReference type="PROSITE" id="PS50075"/>
    </source>
</evidence>
<dbReference type="CDD" id="cd19531">
    <property type="entry name" value="LCL_NRPS-like"/>
    <property type="match status" value="1"/>
</dbReference>
<dbReference type="GO" id="GO:0005829">
    <property type="term" value="C:cytosol"/>
    <property type="evidence" value="ECO:0007669"/>
    <property type="project" value="TreeGrafter"/>
</dbReference>
<evidence type="ECO:0000256" key="3">
    <source>
        <dbReference type="ARBA" id="ARBA00022553"/>
    </source>
</evidence>
<dbReference type="GO" id="GO:0044550">
    <property type="term" value="P:secondary metabolite biosynthetic process"/>
    <property type="evidence" value="ECO:0007669"/>
    <property type="project" value="TreeGrafter"/>
</dbReference>
<dbReference type="PANTHER" id="PTHR45527:SF1">
    <property type="entry name" value="FATTY ACID SYNTHASE"/>
    <property type="match status" value="1"/>
</dbReference>
<comment type="caution">
    <text evidence="5">The sequence shown here is derived from an EMBL/GenBank/DDBJ whole genome shotgun (WGS) entry which is preliminary data.</text>
</comment>
<dbReference type="NCBIfam" id="TIGR01733">
    <property type="entry name" value="AA-adenyl-dom"/>
    <property type="match status" value="2"/>
</dbReference>
<dbReference type="FunFam" id="3.40.50.980:FF:000001">
    <property type="entry name" value="Non-ribosomal peptide synthetase"/>
    <property type="match status" value="1"/>
</dbReference>
<dbReference type="Gene3D" id="3.40.50.1820">
    <property type="entry name" value="alpha/beta hydrolase"/>
    <property type="match status" value="1"/>
</dbReference>
<dbReference type="Pfam" id="PF13193">
    <property type="entry name" value="AMP-binding_C"/>
    <property type="match status" value="2"/>
</dbReference>
<evidence type="ECO:0000256" key="2">
    <source>
        <dbReference type="ARBA" id="ARBA00022450"/>
    </source>
</evidence>
<feature type="domain" description="Carrier" evidence="4">
    <location>
        <begin position="1559"/>
        <end position="1634"/>
    </location>
</feature>
<dbReference type="Pfam" id="PF00501">
    <property type="entry name" value="AMP-binding"/>
    <property type="match status" value="2"/>
</dbReference>
<dbReference type="InterPro" id="IPR020845">
    <property type="entry name" value="AMP-binding_CS"/>
</dbReference>
<dbReference type="GO" id="GO:0031177">
    <property type="term" value="F:phosphopantetheine binding"/>
    <property type="evidence" value="ECO:0007669"/>
    <property type="project" value="InterPro"/>
</dbReference>
<proteinExistence type="predicted"/>
<dbReference type="EMBL" id="LQMT02000007">
    <property type="protein sequence ID" value="ONF73753.1"/>
    <property type="molecule type" value="Genomic_DNA"/>
</dbReference>
<dbReference type="Gene3D" id="3.30.559.30">
    <property type="entry name" value="Nonribosomal peptide synthetase, condensation domain"/>
    <property type="match status" value="1"/>
</dbReference>
<dbReference type="Gene3D" id="2.30.38.10">
    <property type="entry name" value="Luciferase, Domain 3"/>
    <property type="match status" value="2"/>
</dbReference>
<dbReference type="InterPro" id="IPR000873">
    <property type="entry name" value="AMP-dep_synth/lig_dom"/>
</dbReference>
<organism evidence="5 6">
    <name type="scientific">Amycolatopsis keratiniphila subsp. keratiniphila</name>
    <dbReference type="NCBI Taxonomy" id="227715"/>
    <lineage>
        <taxon>Bacteria</taxon>
        <taxon>Bacillati</taxon>
        <taxon>Actinomycetota</taxon>
        <taxon>Actinomycetes</taxon>
        <taxon>Pseudonocardiales</taxon>
        <taxon>Pseudonocardiaceae</taxon>
        <taxon>Amycolatopsis</taxon>
        <taxon>Amycolatopsis japonica group</taxon>
    </lineage>
</organism>
<accession>A0A1W2M1N0</accession>
<dbReference type="InterPro" id="IPR036736">
    <property type="entry name" value="ACP-like_sf"/>
</dbReference>
<dbReference type="SUPFAM" id="SSF47336">
    <property type="entry name" value="ACP-like"/>
    <property type="match status" value="2"/>
</dbReference>
<dbReference type="InterPro" id="IPR010071">
    <property type="entry name" value="AA_adenyl_dom"/>
</dbReference>
<dbReference type="Pfam" id="PF00550">
    <property type="entry name" value="PP-binding"/>
    <property type="match status" value="2"/>
</dbReference>
<dbReference type="InterPro" id="IPR020806">
    <property type="entry name" value="PKS_PP-bd"/>
</dbReference>
<comment type="cofactor">
    <cofactor evidence="1">
        <name>pantetheine 4'-phosphate</name>
        <dbReference type="ChEBI" id="CHEBI:47942"/>
    </cofactor>
</comment>
<dbReference type="GO" id="GO:0043041">
    <property type="term" value="P:amino acid activation for nonribosomal peptide biosynthetic process"/>
    <property type="evidence" value="ECO:0007669"/>
    <property type="project" value="TreeGrafter"/>
</dbReference>
<dbReference type="InterPro" id="IPR006162">
    <property type="entry name" value="Ppantetheine_attach_site"/>
</dbReference>
<dbReference type="Gene3D" id="3.30.559.10">
    <property type="entry name" value="Chloramphenicol acetyltransferase-like domain"/>
    <property type="match status" value="1"/>
</dbReference>
<dbReference type="SUPFAM" id="SSF52777">
    <property type="entry name" value="CoA-dependent acyltransferases"/>
    <property type="match status" value="2"/>
</dbReference>
<dbReference type="PROSITE" id="PS00455">
    <property type="entry name" value="AMP_BINDING"/>
    <property type="match status" value="2"/>
</dbReference>